<accession>A0A3N4MVW7</accession>
<keyword evidence="1" id="KW-1133">Transmembrane helix</keyword>
<evidence type="ECO:0000313" key="2">
    <source>
        <dbReference type="EMBL" id="RPD83329.1"/>
    </source>
</evidence>
<name>A0A3N4MVW7_9NEIS</name>
<reference evidence="2 3" key="1">
    <citation type="submission" date="2018-11" db="EMBL/GenBank/DDBJ databases">
        <title>Neisseria weixii sp. nov. isolated from the rectal contents of plateau pika (Ochotona cruzoniae).</title>
        <authorList>
            <person name="Zhang G."/>
        </authorList>
    </citation>
    <scope>NUCLEOTIDE SEQUENCE [LARGE SCALE GENOMIC DNA]</scope>
    <source>
        <strain evidence="2 3">10009</strain>
    </source>
</reference>
<dbReference type="Proteomes" id="UP000272412">
    <property type="component" value="Unassembled WGS sequence"/>
</dbReference>
<proteinExistence type="predicted"/>
<sequence length="73" mass="8249">MAMKQNNQDIDLTKVDLTQLDSESMDRLIDAFKGTKYYKRQNKVASIAKFIVFGAWGCVIAYFVISIVAALLK</sequence>
<keyword evidence="1" id="KW-0812">Transmembrane</keyword>
<evidence type="ECO:0000256" key="1">
    <source>
        <dbReference type="SAM" id="Phobius"/>
    </source>
</evidence>
<protein>
    <submittedName>
        <fullName evidence="2">Uncharacterized protein</fullName>
    </submittedName>
</protein>
<keyword evidence="1" id="KW-0472">Membrane</keyword>
<feature type="transmembrane region" description="Helical" evidence="1">
    <location>
        <begin position="50"/>
        <end position="72"/>
    </location>
</feature>
<gene>
    <name evidence="2" type="ORF">EGK74_12780</name>
</gene>
<comment type="caution">
    <text evidence="2">The sequence shown here is derived from an EMBL/GenBank/DDBJ whole genome shotgun (WGS) entry which is preliminary data.</text>
</comment>
<evidence type="ECO:0000313" key="3">
    <source>
        <dbReference type="Proteomes" id="UP000272412"/>
    </source>
</evidence>
<keyword evidence="3" id="KW-1185">Reference proteome</keyword>
<dbReference type="EMBL" id="RPFL01000059">
    <property type="protein sequence ID" value="RPD83329.1"/>
    <property type="molecule type" value="Genomic_DNA"/>
</dbReference>
<dbReference type="AlphaFoldDB" id="A0A3N4MVW7"/>
<organism evidence="2 3">
    <name type="scientific">Neisseria weixii</name>
    <dbReference type="NCBI Taxonomy" id="1853276"/>
    <lineage>
        <taxon>Bacteria</taxon>
        <taxon>Pseudomonadati</taxon>
        <taxon>Pseudomonadota</taxon>
        <taxon>Betaproteobacteria</taxon>
        <taxon>Neisseriales</taxon>
        <taxon>Neisseriaceae</taxon>
        <taxon>Neisseria</taxon>
    </lineage>
</organism>